<evidence type="ECO:0000313" key="2">
    <source>
        <dbReference type="Proteomes" id="UP000034406"/>
    </source>
</evidence>
<protein>
    <submittedName>
        <fullName evidence="1">Uncharacterized protein</fullName>
    </submittedName>
</protein>
<name>A0A0G0JU27_9BACT</name>
<accession>A0A0G0JU27</accession>
<reference evidence="1 2" key="1">
    <citation type="journal article" date="2015" name="Nature">
        <title>rRNA introns, odd ribosomes, and small enigmatic genomes across a large radiation of phyla.</title>
        <authorList>
            <person name="Brown C.T."/>
            <person name="Hug L.A."/>
            <person name="Thomas B.C."/>
            <person name="Sharon I."/>
            <person name="Castelle C.J."/>
            <person name="Singh A."/>
            <person name="Wilkins M.J."/>
            <person name="Williams K.H."/>
            <person name="Banfield J.F."/>
        </authorList>
    </citation>
    <scope>NUCLEOTIDE SEQUENCE [LARGE SCALE GENOMIC DNA]</scope>
</reference>
<gene>
    <name evidence="1" type="ORF">US90_C0008G0044</name>
</gene>
<comment type="caution">
    <text evidence="1">The sequence shown here is derived from an EMBL/GenBank/DDBJ whole genome shotgun (WGS) entry which is preliminary data.</text>
</comment>
<dbReference type="Proteomes" id="UP000034406">
    <property type="component" value="Unassembled WGS sequence"/>
</dbReference>
<sequence>MSPVKWRKETNLEPDNPAINDRATVISVTKGTIYDGVEPFIMNEGDGPQKSIRVNVNGGSGQVTITPEEGGPGQPFEHQLKIGEELIISYTPRNQIKLKRTRR</sequence>
<evidence type="ECO:0000313" key="1">
    <source>
        <dbReference type="EMBL" id="KKQ70152.1"/>
    </source>
</evidence>
<proteinExistence type="predicted"/>
<dbReference type="EMBL" id="LBUT01000008">
    <property type="protein sequence ID" value="KKQ70152.1"/>
    <property type="molecule type" value="Genomic_DNA"/>
</dbReference>
<dbReference type="STRING" id="1618490.US90_C0008G0044"/>
<organism evidence="1 2">
    <name type="scientific">Candidatus Shapirobacteria bacterium GW2011_GWE2_38_30</name>
    <dbReference type="NCBI Taxonomy" id="1618490"/>
    <lineage>
        <taxon>Bacteria</taxon>
        <taxon>Candidatus Shapironibacteriota</taxon>
    </lineage>
</organism>
<dbReference type="AlphaFoldDB" id="A0A0G0JU27"/>